<dbReference type="Proteomes" id="UP000287651">
    <property type="component" value="Unassembled WGS sequence"/>
</dbReference>
<reference evidence="1 2" key="1">
    <citation type="journal article" date="2014" name="Agronomy (Basel)">
        <title>A Draft Genome Sequence for Ensete ventricosum, the Drought-Tolerant Tree Against Hunger.</title>
        <authorList>
            <person name="Harrison J."/>
            <person name="Moore K.A."/>
            <person name="Paszkiewicz K."/>
            <person name="Jones T."/>
            <person name="Grant M."/>
            <person name="Ambacheew D."/>
            <person name="Muzemil S."/>
            <person name="Studholme D.J."/>
        </authorList>
    </citation>
    <scope>NUCLEOTIDE SEQUENCE [LARGE SCALE GENOMIC DNA]</scope>
</reference>
<proteinExistence type="predicted"/>
<protein>
    <submittedName>
        <fullName evidence="1">Uncharacterized protein</fullName>
    </submittedName>
</protein>
<comment type="caution">
    <text evidence="1">The sequence shown here is derived from an EMBL/GenBank/DDBJ whole genome shotgun (WGS) entry which is preliminary data.</text>
</comment>
<sequence length="228" mass="24921">MAFSSISNRSQPQPCSRDPLPLLDSTLSHLSVAPTALLAGAILLPSLVHHHRHPYLLPASALPLQSQKQNSRNYSPISSSLSNDSTSLTMACLICSSFPDLLLSCWTRTNTISTSYFPGGRNLLSPLVVATSSWVVFTSDHSSLVTLCLFFRKKLLLQPCLCSSPRGLSLLSFVYRLLDLSSAHLTGTECVLLLLPNLQDGHQFLALYNQNRNILSDFTPLSALLLEV</sequence>
<organism evidence="1 2">
    <name type="scientific">Ensete ventricosum</name>
    <name type="common">Abyssinian banana</name>
    <name type="synonym">Musa ensete</name>
    <dbReference type="NCBI Taxonomy" id="4639"/>
    <lineage>
        <taxon>Eukaryota</taxon>
        <taxon>Viridiplantae</taxon>
        <taxon>Streptophyta</taxon>
        <taxon>Embryophyta</taxon>
        <taxon>Tracheophyta</taxon>
        <taxon>Spermatophyta</taxon>
        <taxon>Magnoliopsida</taxon>
        <taxon>Liliopsida</taxon>
        <taxon>Zingiberales</taxon>
        <taxon>Musaceae</taxon>
        <taxon>Ensete</taxon>
    </lineage>
</organism>
<accession>A0A427AD72</accession>
<evidence type="ECO:0000313" key="1">
    <source>
        <dbReference type="EMBL" id="RRT74205.1"/>
    </source>
</evidence>
<dbReference type="EMBL" id="AMZH03002849">
    <property type="protein sequence ID" value="RRT74205.1"/>
    <property type="molecule type" value="Genomic_DNA"/>
</dbReference>
<gene>
    <name evidence="1" type="ORF">B296_00032572</name>
</gene>
<dbReference type="AlphaFoldDB" id="A0A427AD72"/>
<evidence type="ECO:0000313" key="2">
    <source>
        <dbReference type="Proteomes" id="UP000287651"/>
    </source>
</evidence>
<name>A0A427AD72_ENSVE</name>